<evidence type="ECO:0000256" key="1">
    <source>
        <dbReference type="SAM" id="Phobius"/>
    </source>
</evidence>
<gene>
    <name evidence="2" type="ORF">DRW41_16645</name>
</gene>
<accession>A0A3D8GNL7</accession>
<keyword evidence="1" id="KW-0812">Transmembrane</keyword>
<sequence length="79" mass="8764">MAFMALSVFVIIVLPAFLITVVVVTCYSVHYIFNYLANLIHKSAVVVAIVIALAIVVLIFHVNFTSISRMRRSGNIILI</sequence>
<reference evidence="2 3" key="1">
    <citation type="submission" date="2018-07" db="EMBL/GenBank/DDBJ databases">
        <title>Bacillus sp. YLB-04 draft genome sequence.</title>
        <authorList>
            <person name="Yu L."/>
            <person name="Tang X."/>
        </authorList>
    </citation>
    <scope>NUCLEOTIDE SEQUENCE [LARGE SCALE GENOMIC DNA]</scope>
    <source>
        <strain evidence="2 3">YLB-04</strain>
    </source>
</reference>
<evidence type="ECO:0000313" key="2">
    <source>
        <dbReference type="EMBL" id="RDU35769.1"/>
    </source>
</evidence>
<name>A0A3D8GNL7_9BACI</name>
<keyword evidence="1" id="KW-1133">Transmembrane helix</keyword>
<dbReference type="AlphaFoldDB" id="A0A3D8GNL7"/>
<feature type="transmembrane region" description="Helical" evidence="1">
    <location>
        <begin position="39"/>
        <end position="62"/>
    </location>
</feature>
<protein>
    <submittedName>
        <fullName evidence="2">Uncharacterized protein</fullName>
    </submittedName>
</protein>
<feature type="transmembrane region" description="Helical" evidence="1">
    <location>
        <begin position="7"/>
        <end position="33"/>
    </location>
</feature>
<organism evidence="2 3">
    <name type="scientific">Neobacillus piezotolerans</name>
    <dbReference type="NCBI Taxonomy" id="2259171"/>
    <lineage>
        <taxon>Bacteria</taxon>
        <taxon>Bacillati</taxon>
        <taxon>Bacillota</taxon>
        <taxon>Bacilli</taxon>
        <taxon>Bacillales</taxon>
        <taxon>Bacillaceae</taxon>
        <taxon>Neobacillus</taxon>
    </lineage>
</organism>
<proteinExistence type="predicted"/>
<keyword evidence="3" id="KW-1185">Reference proteome</keyword>
<dbReference type="EMBL" id="QNQT01000008">
    <property type="protein sequence ID" value="RDU35769.1"/>
    <property type="molecule type" value="Genomic_DNA"/>
</dbReference>
<dbReference type="Proteomes" id="UP000257144">
    <property type="component" value="Unassembled WGS sequence"/>
</dbReference>
<evidence type="ECO:0000313" key="3">
    <source>
        <dbReference type="Proteomes" id="UP000257144"/>
    </source>
</evidence>
<comment type="caution">
    <text evidence="2">The sequence shown here is derived from an EMBL/GenBank/DDBJ whole genome shotgun (WGS) entry which is preliminary data.</text>
</comment>
<keyword evidence="1" id="KW-0472">Membrane</keyword>